<dbReference type="GO" id="GO:0015074">
    <property type="term" value="P:DNA integration"/>
    <property type="evidence" value="ECO:0007669"/>
    <property type="project" value="InterPro"/>
</dbReference>
<dbReference type="PROSITE" id="PS50994">
    <property type="entry name" value="INTEGRASE"/>
    <property type="match status" value="1"/>
</dbReference>
<dbReference type="EMBL" id="DRTV01000230">
    <property type="protein sequence ID" value="HHF58421.1"/>
    <property type="molecule type" value="Genomic_DNA"/>
</dbReference>
<organism evidence="2">
    <name type="scientific">candidate division WOR-3 bacterium</name>
    <dbReference type="NCBI Taxonomy" id="2052148"/>
    <lineage>
        <taxon>Bacteria</taxon>
        <taxon>Bacteria division WOR-3</taxon>
    </lineage>
</organism>
<name>A0A7C5I527_UNCW3</name>
<dbReference type="AlphaFoldDB" id="A0A7C5I527"/>
<dbReference type="PANTHER" id="PTHR35004">
    <property type="entry name" value="TRANSPOSASE RV3428C-RELATED"/>
    <property type="match status" value="1"/>
</dbReference>
<dbReference type="SUPFAM" id="SSF53098">
    <property type="entry name" value="Ribonuclease H-like"/>
    <property type="match status" value="1"/>
</dbReference>
<dbReference type="InterPro" id="IPR012337">
    <property type="entry name" value="RNaseH-like_sf"/>
</dbReference>
<dbReference type="InterPro" id="IPR036397">
    <property type="entry name" value="RNaseH_sf"/>
</dbReference>
<proteinExistence type="predicted"/>
<dbReference type="InterPro" id="IPR001584">
    <property type="entry name" value="Integrase_cat-core"/>
</dbReference>
<evidence type="ECO:0000313" key="2">
    <source>
        <dbReference type="EMBL" id="HHF58421.1"/>
    </source>
</evidence>
<reference evidence="2" key="1">
    <citation type="journal article" date="2020" name="mSystems">
        <title>Genome- and Community-Level Interaction Insights into Carbon Utilization and Element Cycling Functions of Hydrothermarchaeota in Hydrothermal Sediment.</title>
        <authorList>
            <person name="Zhou Z."/>
            <person name="Liu Y."/>
            <person name="Xu W."/>
            <person name="Pan J."/>
            <person name="Luo Z.H."/>
            <person name="Li M."/>
        </authorList>
    </citation>
    <scope>NUCLEOTIDE SEQUENCE [LARGE SCALE GENOMIC DNA]</scope>
    <source>
        <strain evidence="2">HyVt-94</strain>
    </source>
</reference>
<dbReference type="NCBIfam" id="NF033594">
    <property type="entry name" value="transpos_ISNCY_2"/>
    <property type="match status" value="1"/>
</dbReference>
<comment type="caution">
    <text evidence="2">The sequence shown here is derived from an EMBL/GenBank/DDBJ whole genome shotgun (WGS) entry which is preliminary data.</text>
</comment>
<sequence>MKRLRVLEELVKKRIRVKEASSLLGISYRHMLRLKRRYLEEGIEGLRFRQRGRKPQITEEEKKKIVDLYFEVYEGKLNMMHFKETIEEEYGIGYSYESIRKIIVATGLKKVKKRKKEYRQRRMRMPKEGMLVQMDSSYHQWIEDIPEKWYLIAMIDDASGRVYSAKFFEKDTTFNNMEVIKNWIKKKGIFIALYVDKASHFYTTRHGGIHYDLNDEHADTQIQMALEELGIRLITANSPQAKGRIERLFRTFQDRLINELYFRKIKDYESANKFLQKHFIPKYNKKFGLKRIKNAHSPIPNDVNLDLVFTKRYTRRVRNDFTISFLGETIQLPPSKHKLSLRKAYVELRLNSSLQLFIFYHGKLIHTLSLSPSNKKIKQEVFVDSLLKVRSYYDG</sequence>
<dbReference type="PANTHER" id="PTHR35004:SF7">
    <property type="entry name" value="INTEGRASE PROTEIN"/>
    <property type="match status" value="1"/>
</dbReference>
<dbReference type="InterPro" id="IPR047797">
    <property type="entry name" value="ISNCY_transpos"/>
</dbReference>
<protein>
    <submittedName>
        <fullName evidence="2">ISNCY family transposase</fullName>
    </submittedName>
</protein>
<feature type="domain" description="Integrase catalytic" evidence="1">
    <location>
        <begin position="122"/>
        <end position="306"/>
    </location>
</feature>
<dbReference type="Proteomes" id="UP000886014">
    <property type="component" value="Unassembled WGS sequence"/>
</dbReference>
<dbReference type="SUPFAM" id="SSF46689">
    <property type="entry name" value="Homeodomain-like"/>
    <property type="match status" value="1"/>
</dbReference>
<evidence type="ECO:0000259" key="1">
    <source>
        <dbReference type="PROSITE" id="PS50994"/>
    </source>
</evidence>
<dbReference type="Pfam" id="PF13565">
    <property type="entry name" value="HTH_32"/>
    <property type="match status" value="1"/>
</dbReference>
<dbReference type="GO" id="GO:0003676">
    <property type="term" value="F:nucleic acid binding"/>
    <property type="evidence" value="ECO:0007669"/>
    <property type="project" value="InterPro"/>
</dbReference>
<gene>
    <name evidence="2" type="ORF">ENL41_03245</name>
</gene>
<dbReference type="InterPro" id="IPR009057">
    <property type="entry name" value="Homeodomain-like_sf"/>
</dbReference>
<dbReference type="Gene3D" id="3.30.420.10">
    <property type="entry name" value="Ribonuclease H-like superfamily/Ribonuclease H"/>
    <property type="match status" value="1"/>
</dbReference>
<accession>A0A7C5I527</accession>